<feature type="domain" description="Zinc finger DksA/TraR C4-type" evidence="6">
    <location>
        <begin position="77"/>
        <end position="107"/>
    </location>
</feature>
<keyword evidence="1" id="KW-0479">Metal-binding</keyword>
<keyword evidence="9" id="KW-1185">Reference proteome</keyword>
<evidence type="ECO:0000259" key="7">
    <source>
        <dbReference type="Pfam" id="PF21173"/>
    </source>
</evidence>
<accession>A0A1I1VPG9</accession>
<evidence type="ECO:0000256" key="1">
    <source>
        <dbReference type="ARBA" id="ARBA00022723"/>
    </source>
</evidence>
<proteinExistence type="predicted"/>
<dbReference type="Pfam" id="PF01258">
    <property type="entry name" value="zf-dskA_traR"/>
    <property type="match status" value="1"/>
</dbReference>
<dbReference type="PROSITE" id="PS51128">
    <property type="entry name" value="ZF_DKSA_2"/>
    <property type="match status" value="1"/>
</dbReference>
<dbReference type="Pfam" id="PF21173">
    <property type="entry name" value="DksA-like_N"/>
    <property type="match status" value="1"/>
</dbReference>
<evidence type="ECO:0000256" key="2">
    <source>
        <dbReference type="ARBA" id="ARBA00022771"/>
    </source>
</evidence>
<dbReference type="InterPro" id="IPR000962">
    <property type="entry name" value="Znf_DskA_TraR"/>
</dbReference>
<gene>
    <name evidence="8" type="ORF">SAMN04515678_103333</name>
</gene>
<dbReference type="AlphaFoldDB" id="A0A1I1VPG9"/>
<organism evidence="8 9">
    <name type="scientific">Roseivivax sediminis</name>
    <dbReference type="NCBI Taxonomy" id="936889"/>
    <lineage>
        <taxon>Bacteria</taxon>
        <taxon>Pseudomonadati</taxon>
        <taxon>Pseudomonadota</taxon>
        <taxon>Alphaproteobacteria</taxon>
        <taxon>Rhodobacterales</taxon>
        <taxon>Roseobacteraceae</taxon>
        <taxon>Roseivivax</taxon>
    </lineage>
</organism>
<protein>
    <submittedName>
        <fullName evidence="8">RNA polymerase-binding transcription factor DksA</fullName>
    </submittedName>
</protein>
<evidence type="ECO:0000256" key="3">
    <source>
        <dbReference type="ARBA" id="ARBA00022833"/>
    </source>
</evidence>
<dbReference type="Proteomes" id="UP000325289">
    <property type="component" value="Unassembled WGS sequence"/>
</dbReference>
<feature type="domain" description="DnaK suppressor protein-like N-terminal" evidence="7">
    <location>
        <begin position="13"/>
        <end position="74"/>
    </location>
</feature>
<dbReference type="InterPro" id="IPR048487">
    <property type="entry name" value="DksA-like_N"/>
</dbReference>
<evidence type="ECO:0000256" key="5">
    <source>
        <dbReference type="SAM" id="MobiDB-lite"/>
    </source>
</evidence>
<keyword evidence="3" id="KW-0862">Zinc</keyword>
<evidence type="ECO:0000256" key="4">
    <source>
        <dbReference type="PROSITE-ProRule" id="PRU00510"/>
    </source>
</evidence>
<sequence>MMGEHDWSRQQSELRQRREELTGRLARIERELDRPGSHDDDDRAIEREGDEVLEDLGLAGQRELVAIEAALTRIDDGSYGLCAVCGAAIAPARLQSVPTAAVCRDCA</sequence>
<feature type="zinc finger region" description="dksA C4-type" evidence="4">
    <location>
        <begin position="82"/>
        <end position="106"/>
    </location>
</feature>
<dbReference type="RefSeq" id="WP_223163002.1">
    <property type="nucleotide sequence ID" value="NZ_FOMS01000003.1"/>
</dbReference>
<reference evidence="8 9" key="1">
    <citation type="submission" date="2016-10" db="EMBL/GenBank/DDBJ databases">
        <authorList>
            <person name="Varghese N."/>
            <person name="Submissions S."/>
        </authorList>
    </citation>
    <scope>NUCLEOTIDE SEQUENCE [LARGE SCALE GENOMIC DNA]</scope>
    <source>
        <strain evidence="9">YIM D21,KCTC 23444,ACCC 10710</strain>
    </source>
</reference>
<evidence type="ECO:0000313" key="9">
    <source>
        <dbReference type="Proteomes" id="UP000325289"/>
    </source>
</evidence>
<dbReference type="PANTHER" id="PTHR33823">
    <property type="entry name" value="RNA POLYMERASE-BINDING TRANSCRIPTION FACTOR DKSA-RELATED"/>
    <property type="match status" value="1"/>
</dbReference>
<keyword evidence="2" id="KW-0863">Zinc-finger</keyword>
<dbReference type="PANTHER" id="PTHR33823:SF4">
    <property type="entry name" value="GENERAL STRESS PROTEIN 16O"/>
    <property type="match status" value="1"/>
</dbReference>
<dbReference type="EMBL" id="FOMS01000003">
    <property type="protein sequence ID" value="SFD84917.1"/>
    <property type="molecule type" value="Genomic_DNA"/>
</dbReference>
<evidence type="ECO:0000259" key="6">
    <source>
        <dbReference type="Pfam" id="PF01258"/>
    </source>
</evidence>
<evidence type="ECO:0000313" key="8">
    <source>
        <dbReference type="EMBL" id="SFD84917.1"/>
    </source>
</evidence>
<feature type="region of interest" description="Disordered" evidence="5">
    <location>
        <begin position="1"/>
        <end position="20"/>
    </location>
</feature>
<dbReference type="SUPFAM" id="SSF57716">
    <property type="entry name" value="Glucocorticoid receptor-like (DNA-binding domain)"/>
    <property type="match status" value="1"/>
</dbReference>
<name>A0A1I1VPG9_9RHOB</name>
<dbReference type="GO" id="GO:0008270">
    <property type="term" value="F:zinc ion binding"/>
    <property type="evidence" value="ECO:0007669"/>
    <property type="project" value="UniProtKB-KW"/>
</dbReference>
<dbReference type="Gene3D" id="1.20.120.910">
    <property type="entry name" value="DksA, coiled-coil domain"/>
    <property type="match status" value="1"/>
</dbReference>